<evidence type="ECO:0000313" key="2">
    <source>
        <dbReference type="Proteomes" id="UP001499854"/>
    </source>
</evidence>
<comment type="caution">
    <text evidence="1">The sequence shown here is derived from an EMBL/GenBank/DDBJ whole genome shotgun (WGS) entry which is preliminary data.</text>
</comment>
<evidence type="ECO:0008006" key="3">
    <source>
        <dbReference type="Google" id="ProtNLM"/>
    </source>
</evidence>
<dbReference type="Proteomes" id="UP001499854">
    <property type="component" value="Unassembled WGS sequence"/>
</dbReference>
<accession>A0ABN2RGX8</accession>
<organism evidence="1 2">
    <name type="scientific">Catenulispora subtropica</name>
    <dbReference type="NCBI Taxonomy" id="450798"/>
    <lineage>
        <taxon>Bacteria</taxon>
        <taxon>Bacillati</taxon>
        <taxon>Actinomycetota</taxon>
        <taxon>Actinomycetes</taxon>
        <taxon>Catenulisporales</taxon>
        <taxon>Catenulisporaceae</taxon>
        <taxon>Catenulispora</taxon>
    </lineage>
</organism>
<reference evidence="1 2" key="1">
    <citation type="journal article" date="2019" name="Int. J. Syst. Evol. Microbiol.">
        <title>The Global Catalogue of Microorganisms (GCM) 10K type strain sequencing project: providing services to taxonomists for standard genome sequencing and annotation.</title>
        <authorList>
            <consortium name="The Broad Institute Genomics Platform"/>
            <consortium name="The Broad Institute Genome Sequencing Center for Infectious Disease"/>
            <person name="Wu L."/>
            <person name="Ma J."/>
        </authorList>
    </citation>
    <scope>NUCLEOTIDE SEQUENCE [LARGE SCALE GENOMIC DNA]</scope>
    <source>
        <strain evidence="1 2">JCM 16013</strain>
    </source>
</reference>
<name>A0ABN2RGX8_9ACTN</name>
<dbReference type="EMBL" id="BAAAQM010000014">
    <property type="protein sequence ID" value="GAA1968763.1"/>
    <property type="molecule type" value="Genomic_DNA"/>
</dbReference>
<keyword evidence="2" id="KW-1185">Reference proteome</keyword>
<sequence length="104" mass="11417">MASHAQLAIDLEGIQDWGNALNNVRSGIDQPVEFSSCDDQLGTDPASMAVQNALADFDRAWKDGRAVVDSYMSALSRMCDDTVARIRQLDHSLVPPTPHHRPDI</sequence>
<gene>
    <name evidence="1" type="ORF">GCM10009838_29130</name>
</gene>
<protein>
    <recommendedName>
        <fullName evidence="3">PE domain-containing protein</fullName>
    </recommendedName>
</protein>
<dbReference type="RefSeq" id="WP_344657533.1">
    <property type="nucleotide sequence ID" value="NZ_BAAAQM010000014.1"/>
</dbReference>
<proteinExistence type="predicted"/>
<evidence type="ECO:0000313" key="1">
    <source>
        <dbReference type="EMBL" id="GAA1968763.1"/>
    </source>
</evidence>